<proteinExistence type="inferred from homology"/>
<evidence type="ECO:0000256" key="2">
    <source>
        <dbReference type="ARBA" id="ARBA00004870"/>
    </source>
</evidence>
<protein>
    <recommendedName>
        <fullName evidence="4 13">Tetraacyldisaccharide 4'-kinase</fullName>
        <ecNumber evidence="3 13">2.7.1.130</ecNumber>
    </recommendedName>
    <alternativeName>
        <fullName evidence="12 13">Lipid A 4'-kinase</fullName>
    </alternativeName>
</protein>
<evidence type="ECO:0000256" key="9">
    <source>
        <dbReference type="ARBA" id="ARBA00022777"/>
    </source>
</evidence>
<evidence type="ECO:0000256" key="10">
    <source>
        <dbReference type="ARBA" id="ARBA00022840"/>
    </source>
</evidence>
<comment type="function">
    <text evidence="1 13">Transfers the gamma-phosphate of ATP to the 4'-position of a tetraacyldisaccharide 1-phosphate intermediate (termed DS-1-P) to form tetraacyldisaccharide 1,4'-bis-phosphate (lipid IVA).</text>
</comment>
<keyword evidence="11 13" id="KW-0443">Lipid metabolism</keyword>
<evidence type="ECO:0000313" key="15">
    <source>
        <dbReference type="Proteomes" id="UP001165296"/>
    </source>
</evidence>
<dbReference type="Proteomes" id="UP001165296">
    <property type="component" value="Unassembled WGS sequence"/>
</dbReference>
<reference evidence="14" key="1">
    <citation type="submission" date="2021-10" db="EMBL/GenBank/DDBJ databases">
        <authorList>
            <person name="Dean J.D."/>
            <person name="Kim M.K."/>
            <person name="Newey C.N."/>
            <person name="Stoker T.S."/>
            <person name="Thompson D.W."/>
            <person name="Grose J.H."/>
        </authorList>
    </citation>
    <scope>NUCLEOTIDE SEQUENCE</scope>
    <source>
        <strain evidence="14">BT178</strain>
    </source>
</reference>
<keyword evidence="9 13" id="KW-0418">Kinase</keyword>
<dbReference type="PANTHER" id="PTHR42724:SF1">
    <property type="entry name" value="TETRAACYLDISACCHARIDE 4'-KINASE, MITOCHONDRIAL-RELATED"/>
    <property type="match status" value="1"/>
</dbReference>
<keyword evidence="15" id="KW-1185">Reference proteome</keyword>
<name>A0ABS8AXF4_9BACT</name>
<evidence type="ECO:0000256" key="1">
    <source>
        <dbReference type="ARBA" id="ARBA00002274"/>
    </source>
</evidence>
<dbReference type="EC" id="2.7.1.130" evidence="3 13"/>
<dbReference type="EMBL" id="JAJADR010000008">
    <property type="protein sequence ID" value="MCB2410474.1"/>
    <property type="molecule type" value="Genomic_DNA"/>
</dbReference>
<evidence type="ECO:0000313" key="14">
    <source>
        <dbReference type="EMBL" id="MCB2410474.1"/>
    </source>
</evidence>
<dbReference type="NCBIfam" id="TIGR00682">
    <property type="entry name" value="lpxK"/>
    <property type="match status" value="1"/>
</dbReference>
<dbReference type="SUPFAM" id="SSF52540">
    <property type="entry name" value="P-loop containing nucleoside triphosphate hydrolases"/>
    <property type="match status" value="1"/>
</dbReference>
<dbReference type="RefSeq" id="WP_226179420.1">
    <property type="nucleotide sequence ID" value="NZ_JAJADR010000008.1"/>
</dbReference>
<accession>A0ABS8AXF4</accession>
<evidence type="ECO:0000256" key="8">
    <source>
        <dbReference type="ARBA" id="ARBA00022741"/>
    </source>
</evidence>
<dbReference type="InterPro" id="IPR027417">
    <property type="entry name" value="P-loop_NTPase"/>
</dbReference>
<dbReference type="PANTHER" id="PTHR42724">
    <property type="entry name" value="TETRAACYLDISACCHARIDE 4'-KINASE"/>
    <property type="match status" value="1"/>
</dbReference>
<evidence type="ECO:0000256" key="13">
    <source>
        <dbReference type="HAMAP-Rule" id="MF_00409"/>
    </source>
</evidence>
<comment type="similarity">
    <text evidence="13">Belongs to the LpxK family.</text>
</comment>
<evidence type="ECO:0000256" key="7">
    <source>
        <dbReference type="ARBA" id="ARBA00022679"/>
    </source>
</evidence>
<keyword evidence="8 13" id="KW-0547">Nucleotide-binding</keyword>
<dbReference type="InterPro" id="IPR003758">
    <property type="entry name" value="LpxK"/>
</dbReference>
<gene>
    <name evidence="13 14" type="primary">lpxK</name>
    <name evidence="14" type="ORF">LGH74_20965</name>
</gene>
<evidence type="ECO:0000256" key="3">
    <source>
        <dbReference type="ARBA" id="ARBA00012071"/>
    </source>
</evidence>
<sequence>MPHPLAFLLLPFAWLYAGVLHVRNWLYDNGLKESVAFAVPVISVGNLRAGGTGKTPHVAWVVRQLRQAGQQPAILSRGYGRQTTGYRLADATATAATIGDEPLQHYQDFGGQVPVVVCENRRTGIAKLLAQETGVTAVVLDDAYQHRRVRPAFSILLTEQQRPFYHDWVLPAGRLRESRGGANRADVVIVTKCAPGITGVEQTAIAARIHRYTCPRVPVLFSTYVYGLPVPVGAAEAAIGPEIVLLTGIAQPGPLRDYLVGAGYHIAHHAAFADHHAFSAADITAVAAQLRPGQCVFTTQKDAARLLEPALWPAVARLPVFYIPIEVAFLADGAAQLRQLLSPLFQPHAVV</sequence>
<evidence type="ECO:0000256" key="6">
    <source>
        <dbReference type="ARBA" id="ARBA00022556"/>
    </source>
</evidence>
<evidence type="ECO:0000256" key="5">
    <source>
        <dbReference type="ARBA" id="ARBA00022516"/>
    </source>
</evidence>
<comment type="catalytic activity">
    <reaction evidence="13">
        <text>a lipid A disaccharide + ATP = a lipid IVA + ADP + H(+)</text>
        <dbReference type="Rhea" id="RHEA:67840"/>
        <dbReference type="ChEBI" id="CHEBI:15378"/>
        <dbReference type="ChEBI" id="CHEBI:30616"/>
        <dbReference type="ChEBI" id="CHEBI:176343"/>
        <dbReference type="ChEBI" id="CHEBI:176425"/>
        <dbReference type="ChEBI" id="CHEBI:456216"/>
        <dbReference type="EC" id="2.7.1.130"/>
    </reaction>
</comment>
<dbReference type="Pfam" id="PF02606">
    <property type="entry name" value="LpxK"/>
    <property type="match status" value="1"/>
</dbReference>
<evidence type="ECO:0000256" key="4">
    <source>
        <dbReference type="ARBA" id="ARBA00016436"/>
    </source>
</evidence>
<keyword evidence="7 13" id="KW-0808">Transferase</keyword>
<evidence type="ECO:0000256" key="11">
    <source>
        <dbReference type="ARBA" id="ARBA00023098"/>
    </source>
</evidence>
<comment type="caution">
    <text evidence="14">The sequence shown here is derived from an EMBL/GenBank/DDBJ whole genome shotgun (WGS) entry which is preliminary data.</text>
</comment>
<comment type="pathway">
    <text evidence="2 13">Glycolipid biosynthesis; lipid IV(A) biosynthesis; lipid IV(A) from (3R)-3-hydroxytetradecanoyl-[acyl-carrier-protein] and UDP-N-acetyl-alpha-D-glucosamine: step 6/6.</text>
</comment>
<dbReference type="HAMAP" id="MF_00409">
    <property type="entry name" value="LpxK"/>
    <property type="match status" value="1"/>
</dbReference>
<dbReference type="GO" id="GO:0009029">
    <property type="term" value="F:lipid-A 4'-kinase activity"/>
    <property type="evidence" value="ECO:0007669"/>
    <property type="project" value="UniProtKB-EC"/>
</dbReference>
<keyword evidence="6 13" id="KW-0441">Lipid A biosynthesis</keyword>
<feature type="binding site" evidence="13">
    <location>
        <begin position="48"/>
        <end position="55"/>
    </location>
    <ligand>
        <name>ATP</name>
        <dbReference type="ChEBI" id="CHEBI:30616"/>
    </ligand>
</feature>
<keyword evidence="5 13" id="KW-0444">Lipid biosynthesis</keyword>
<keyword evidence="10 13" id="KW-0067">ATP-binding</keyword>
<organism evidence="14 15">
    <name type="scientific">Hymenobacter lucidus</name>
    <dbReference type="NCBI Taxonomy" id="2880930"/>
    <lineage>
        <taxon>Bacteria</taxon>
        <taxon>Pseudomonadati</taxon>
        <taxon>Bacteroidota</taxon>
        <taxon>Cytophagia</taxon>
        <taxon>Cytophagales</taxon>
        <taxon>Hymenobacteraceae</taxon>
        <taxon>Hymenobacter</taxon>
    </lineage>
</organism>
<evidence type="ECO:0000256" key="12">
    <source>
        <dbReference type="ARBA" id="ARBA00029757"/>
    </source>
</evidence>